<dbReference type="RefSeq" id="WP_265997092.1">
    <property type="nucleotide sequence ID" value="NZ_JAPJDN010000008.1"/>
</dbReference>
<accession>A0ABT3SD69</accession>
<organism evidence="2 3">
    <name type="scientific">Mycobacterium pinniadriaticum</name>
    <dbReference type="NCBI Taxonomy" id="2994102"/>
    <lineage>
        <taxon>Bacteria</taxon>
        <taxon>Bacillati</taxon>
        <taxon>Actinomycetota</taxon>
        <taxon>Actinomycetes</taxon>
        <taxon>Mycobacteriales</taxon>
        <taxon>Mycobacteriaceae</taxon>
        <taxon>Mycobacterium</taxon>
    </lineage>
</organism>
<evidence type="ECO:0000259" key="1">
    <source>
        <dbReference type="Pfam" id="PF13847"/>
    </source>
</evidence>
<dbReference type="Pfam" id="PF13847">
    <property type="entry name" value="Methyltransf_31"/>
    <property type="match status" value="1"/>
</dbReference>
<dbReference type="GO" id="GO:0032259">
    <property type="term" value="P:methylation"/>
    <property type="evidence" value="ECO:0007669"/>
    <property type="project" value="UniProtKB-KW"/>
</dbReference>
<protein>
    <submittedName>
        <fullName evidence="2">Methyltransferase domain-containing protein</fullName>
    </submittedName>
</protein>
<evidence type="ECO:0000313" key="2">
    <source>
        <dbReference type="EMBL" id="MCX2937456.1"/>
    </source>
</evidence>
<sequence>MNQPDYVLGHSDHELGRLRRQAALLESTTREYLAAAGLAPGMRVLDVGSGAGDVAMLAAELTTPGGRVIGTDTAAAAVSAASAAASAAGLSDIVHFRNGDPAALTFDEPFDAIVGRYVLVFQADPAAMLRRVSRHLAPGGIVVFHEPDWCAVRSSPPAPTYDRCCRWIIETVDRARTSWNMADRLHRTFTDAGLPAPTLSMRTFIGVGIAAEVWLRAVADIVETLLPTMEALGSATAAEVGLETLAERLIDEIRETPTTLIGRSEVAAWCRGGESS</sequence>
<name>A0ABT3SD69_9MYCO</name>
<dbReference type="InterPro" id="IPR029063">
    <property type="entry name" value="SAM-dependent_MTases_sf"/>
</dbReference>
<evidence type="ECO:0000313" key="3">
    <source>
        <dbReference type="Proteomes" id="UP001300745"/>
    </source>
</evidence>
<dbReference type="Gene3D" id="3.40.50.150">
    <property type="entry name" value="Vaccinia Virus protein VP39"/>
    <property type="match status" value="1"/>
</dbReference>
<dbReference type="EMBL" id="JAPJDO010000008">
    <property type="protein sequence ID" value="MCX2937456.1"/>
    <property type="molecule type" value="Genomic_DNA"/>
</dbReference>
<dbReference type="Proteomes" id="UP001300745">
    <property type="component" value="Unassembled WGS sequence"/>
</dbReference>
<dbReference type="InterPro" id="IPR025714">
    <property type="entry name" value="Methyltranfer_dom"/>
</dbReference>
<dbReference type="GO" id="GO:0008168">
    <property type="term" value="F:methyltransferase activity"/>
    <property type="evidence" value="ECO:0007669"/>
    <property type="project" value="UniProtKB-KW"/>
</dbReference>
<dbReference type="PANTHER" id="PTHR43861">
    <property type="entry name" value="TRANS-ACONITATE 2-METHYLTRANSFERASE-RELATED"/>
    <property type="match status" value="1"/>
</dbReference>
<comment type="caution">
    <text evidence="2">The sequence shown here is derived from an EMBL/GenBank/DDBJ whole genome shotgun (WGS) entry which is preliminary data.</text>
</comment>
<feature type="domain" description="Methyltransferase" evidence="1">
    <location>
        <begin position="40"/>
        <end position="148"/>
    </location>
</feature>
<dbReference type="CDD" id="cd02440">
    <property type="entry name" value="AdoMet_MTases"/>
    <property type="match status" value="1"/>
</dbReference>
<proteinExistence type="predicted"/>
<gene>
    <name evidence="2" type="ORF">ORI27_12140</name>
</gene>
<keyword evidence="2" id="KW-0489">Methyltransferase</keyword>
<reference evidence="2 3" key="1">
    <citation type="submission" date="2022-11" db="EMBL/GenBank/DDBJ databases">
        <title>Mycobacterium sp. nov.</title>
        <authorList>
            <person name="Papic B."/>
            <person name="Spicic S."/>
            <person name="Duvnjak S."/>
        </authorList>
    </citation>
    <scope>NUCLEOTIDE SEQUENCE [LARGE SCALE GENOMIC DNA]</scope>
    <source>
        <strain evidence="2 3">CVI_P4</strain>
    </source>
</reference>
<keyword evidence="3" id="KW-1185">Reference proteome</keyword>
<keyword evidence="2" id="KW-0808">Transferase</keyword>
<dbReference type="SUPFAM" id="SSF53335">
    <property type="entry name" value="S-adenosyl-L-methionine-dependent methyltransferases"/>
    <property type="match status" value="1"/>
</dbReference>